<proteinExistence type="predicted"/>
<dbReference type="AlphaFoldDB" id="A0A542XX78"/>
<dbReference type="EMBL" id="VFOM01000005">
    <property type="protein sequence ID" value="TQL40430.1"/>
    <property type="molecule type" value="Genomic_DNA"/>
</dbReference>
<sequence>MTRRISQLLIGLFFYGIAIAMMVRANLGASPWDILSQGTALQTGLDFGLITVLISGIVLLLWIPIRQKPGIGTVLNALLIGPAASFGLWFIGTPEQLWGQILLFAGGLSLLAVATGLYIGARFGPGPRDGLMTGIHSRFGWPIWAVRTGIEGSVLIIGWLLGGVVGFGTLAFALLIGPMVGVTMPLLRVPEKRGADAAPAPFANATPVEEVTT</sequence>
<dbReference type="Pfam" id="PF19700">
    <property type="entry name" value="DUF6198"/>
    <property type="match status" value="1"/>
</dbReference>
<evidence type="ECO:0000256" key="1">
    <source>
        <dbReference type="SAM" id="Phobius"/>
    </source>
</evidence>
<evidence type="ECO:0000313" key="2">
    <source>
        <dbReference type="EMBL" id="TQL40430.1"/>
    </source>
</evidence>
<feature type="transmembrane region" description="Helical" evidence="1">
    <location>
        <begin position="7"/>
        <end position="27"/>
    </location>
</feature>
<dbReference type="InterPro" id="IPR038750">
    <property type="entry name" value="YczE/YyaS-like"/>
</dbReference>
<protein>
    <submittedName>
        <fullName evidence="2">Putative membrane protein YczE</fullName>
    </submittedName>
</protein>
<accession>A0A542XX78</accession>
<keyword evidence="1" id="KW-0812">Transmembrane</keyword>
<feature type="transmembrane region" description="Helical" evidence="1">
    <location>
        <begin position="97"/>
        <end position="120"/>
    </location>
</feature>
<evidence type="ECO:0000313" key="3">
    <source>
        <dbReference type="Proteomes" id="UP000317998"/>
    </source>
</evidence>
<dbReference type="Proteomes" id="UP000317998">
    <property type="component" value="Unassembled WGS sequence"/>
</dbReference>
<keyword evidence="1" id="KW-1133">Transmembrane helix</keyword>
<name>A0A542XX78_9MICO</name>
<reference evidence="2 3" key="1">
    <citation type="submission" date="2019-06" db="EMBL/GenBank/DDBJ databases">
        <title>Sequencing the genomes of 1000 actinobacteria strains.</title>
        <authorList>
            <person name="Klenk H.-P."/>
        </authorList>
    </citation>
    <scope>NUCLEOTIDE SEQUENCE [LARGE SCALE GENOMIC DNA]</scope>
    <source>
        <strain evidence="2 3">DSM 26477</strain>
    </source>
</reference>
<feature type="transmembrane region" description="Helical" evidence="1">
    <location>
        <begin position="47"/>
        <end position="65"/>
    </location>
</feature>
<organism evidence="2 3">
    <name type="scientific">Homoserinimonas aerilata</name>
    <dbReference type="NCBI Taxonomy" id="1162970"/>
    <lineage>
        <taxon>Bacteria</taxon>
        <taxon>Bacillati</taxon>
        <taxon>Actinomycetota</taxon>
        <taxon>Actinomycetes</taxon>
        <taxon>Micrococcales</taxon>
        <taxon>Microbacteriaceae</taxon>
        <taxon>Homoserinimonas</taxon>
    </lineage>
</organism>
<comment type="caution">
    <text evidence="2">The sequence shown here is derived from an EMBL/GenBank/DDBJ whole genome shotgun (WGS) entry which is preliminary data.</text>
</comment>
<keyword evidence="1" id="KW-0472">Membrane</keyword>
<dbReference type="PANTHER" id="PTHR40078:SF1">
    <property type="entry name" value="INTEGRAL MEMBRANE PROTEIN"/>
    <property type="match status" value="1"/>
</dbReference>
<dbReference type="PANTHER" id="PTHR40078">
    <property type="entry name" value="INTEGRAL MEMBRANE PROTEIN-RELATED"/>
    <property type="match status" value="1"/>
</dbReference>
<gene>
    <name evidence="2" type="ORF">FB562_2639</name>
</gene>
<dbReference type="RefSeq" id="WP_221625430.1">
    <property type="nucleotide sequence ID" value="NZ_VFOM01000005.1"/>
</dbReference>
<keyword evidence="3" id="KW-1185">Reference proteome</keyword>
<feature type="transmembrane region" description="Helical" evidence="1">
    <location>
        <begin position="72"/>
        <end position="91"/>
    </location>
</feature>